<dbReference type="InterPro" id="IPR021457">
    <property type="entry name" value="DUF3108"/>
</dbReference>
<proteinExistence type="predicted"/>
<feature type="chain" id="PRO_5046748297" evidence="1">
    <location>
        <begin position="23"/>
        <end position="264"/>
    </location>
</feature>
<evidence type="ECO:0000313" key="2">
    <source>
        <dbReference type="EMBL" id="MEF2155591.1"/>
    </source>
</evidence>
<gene>
    <name evidence="2" type="ORF">V3390_05000</name>
</gene>
<sequence length="264" mass="28834">MRNTLRIALSLAVLALPAAAIAQSQVALPTQTTADVSAVAPQGHALTPFVAQYKVVRGGVSLGQATLQVHPTQGNRWQADLRMRGTGVMSLVGIHIDSSSVFDLVGERFRPISQATTRRASLFGSKQAVGIYDWTARTAKWSGDVKEARRRPVALQDGDLNGLLINLAVVRDARPGAALSYRFVDEGRVRNHRYRVASAPEVITVNGLEYQTYRVTRTDAGHTSDETVLWVVPGGDTPIRMLQREDGKDMYDLQLLEYQKGATP</sequence>
<keyword evidence="1" id="KW-0732">Signal</keyword>
<dbReference type="RefSeq" id="WP_331703597.1">
    <property type="nucleotide sequence ID" value="NZ_JAZHBO010000001.1"/>
</dbReference>
<accession>A0ABU7UYI1</accession>
<dbReference type="Pfam" id="PF11306">
    <property type="entry name" value="DUF3108"/>
    <property type="match status" value="1"/>
</dbReference>
<protein>
    <submittedName>
        <fullName evidence="2">DUF3108 domain-containing protein</fullName>
    </submittedName>
</protein>
<evidence type="ECO:0000313" key="3">
    <source>
        <dbReference type="Proteomes" id="UP001356170"/>
    </source>
</evidence>
<name>A0ABU7UYI1_9GAMM</name>
<dbReference type="EMBL" id="JAZHBO010000001">
    <property type="protein sequence ID" value="MEF2155591.1"/>
    <property type="molecule type" value="Genomic_DNA"/>
</dbReference>
<reference evidence="2 3" key="1">
    <citation type="submission" date="2024-01" db="EMBL/GenBank/DDBJ databases">
        <title>Novel species of the genus Luteimonas isolated from rivers.</title>
        <authorList>
            <person name="Lu H."/>
        </authorList>
    </citation>
    <scope>NUCLEOTIDE SEQUENCE [LARGE SCALE GENOMIC DNA]</scope>
    <source>
        <strain evidence="2 3">FXH3W</strain>
    </source>
</reference>
<dbReference type="Proteomes" id="UP001356170">
    <property type="component" value="Unassembled WGS sequence"/>
</dbReference>
<feature type="signal peptide" evidence="1">
    <location>
        <begin position="1"/>
        <end position="22"/>
    </location>
</feature>
<keyword evidence="3" id="KW-1185">Reference proteome</keyword>
<comment type="caution">
    <text evidence="2">The sequence shown here is derived from an EMBL/GenBank/DDBJ whole genome shotgun (WGS) entry which is preliminary data.</text>
</comment>
<organism evidence="2 3">
    <name type="scientific">Aquilutibacter rugosus</name>
    <dbReference type="NCBI Taxonomy" id="3115820"/>
    <lineage>
        <taxon>Bacteria</taxon>
        <taxon>Pseudomonadati</taxon>
        <taxon>Pseudomonadota</taxon>
        <taxon>Gammaproteobacteria</taxon>
        <taxon>Lysobacterales</taxon>
        <taxon>Lysobacteraceae</taxon>
        <taxon>Aquilutibacter</taxon>
    </lineage>
</organism>
<evidence type="ECO:0000256" key="1">
    <source>
        <dbReference type="SAM" id="SignalP"/>
    </source>
</evidence>